<keyword evidence="5 7" id="KW-0472">Membrane</keyword>
<feature type="transmembrane region" description="Helical" evidence="7">
    <location>
        <begin position="21"/>
        <end position="41"/>
    </location>
</feature>
<proteinExistence type="inferred from homology"/>
<dbReference type="EMBL" id="VJZA01000093">
    <property type="protein sequence ID" value="TVT16889.1"/>
    <property type="molecule type" value="Genomic_DNA"/>
</dbReference>
<comment type="subcellular location">
    <subcellularLocation>
        <location evidence="1">Cell membrane</location>
        <topology evidence="1">Multi-pass membrane protein</topology>
    </subcellularLocation>
</comment>
<feature type="transmembrane region" description="Helical" evidence="7">
    <location>
        <begin position="368"/>
        <end position="394"/>
    </location>
</feature>
<dbReference type="Pfam" id="PF02687">
    <property type="entry name" value="FtsX"/>
    <property type="match status" value="1"/>
</dbReference>
<dbReference type="AlphaFoldDB" id="A0A557ZXZ0"/>
<evidence type="ECO:0000256" key="3">
    <source>
        <dbReference type="ARBA" id="ARBA00022692"/>
    </source>
</evidence>
<feature type="transmembrane region" description="Helical" evidence="7">
    <location>
        <begin position="287"/>
        <end position="312"/>
    </location>
</feature>
<evidence type="ECO:0000313" key="11">
    <source>
        <dbReference type="Proteomes" id="UP000318578"/>
    </source>
</evidence>
<evidence type="ECO:0000256" key="1">
    <source>
        <dbReference type="ARBA" id="ARBA00004651"/>
    </source>
</evidence>
<evidence type="ECO:0000256" key="7">
    <source>
        <dbReference type="SAM" id="Phobius"/>
    </source>
</evidence>
<feature type="transmembrane region" description="Helical" evidence="7">
    <location>
        <begin position="342"/>
        <end position="362"/>
    </location>
</feature>
<keyword evidence="2" id="KW-1003">Cell membrane</keyword>
<dbReference type="PANTHER" id="PTHR30572:SF4">
    <property type="entry name" value="ABC TRANSPORTER PERMEASE YTRF"/>
    <property type="match status" value="1"/>
</dbReference>
<evidence type="ECO:0000256" key="6">
    <source>
        <dbReference type="ARBA" id="ARBA00038076"/>
    </source>
</evidence>
<comment type="similarity">
    <text evidence="6">Belongs to the ABC-4 integral membrane protein family.</text>
</comment>
<name>A0A557ZXZ0_9PSEU</name>
<dbReference type="Pfam" id="PF12704">
    <property type="entry name" value="MacB_PCD"/>
    <property type="match status" value="1"/>
</dbReference>
<accession>A0A557ZXZ0</accession>
<keyword evidence="4 7" id="KW-1133">Transmembrane helix</keyword>
<keyword evidence="11" id="KW-1185">Reference proteome</keyword>
<evidence type="ECO:0000259" key="9">
    <source>
        <dbReference type="Pfam" id="PF12704"/>
    </source>
</evidence>
<sequence length="411" mass="41221">MSWLETLRTSLEAIRSHRLRSGLTMLGILIGIAAVILTVGLGEGAQAQVASAINSLGTNLLVVSPGSSTSTTTGVRGGSGSATTLTVQDANALSAPGVAPDVAAVAATTSKSSSLAAGSTTWTTSVVGTTPAWLSVRARTLAEGRFLTDADETGEAAVTVLGASTAEELFGTTNAVGRTVTIGTTPFSVVGVLASAGASSTQNQDDQAVVPISTAADRLIGGSTRTSVQSIYLEATTSGTLSAAYQEANQELLAMHHITNPAAADFTIASQESLLSTASSVSQTLTLLLGGVAAISLLVGGIGVMNIMLVSVTERIREIGLRKAVGASPVVIRRQFMVEASVLGLAGGLLGALLGIVGALLLPHLVAIQIAVSPSATVVAILTAIAIGLVFGVYPASRAARLAPIDALRSE</sequence>
<protein>
    <submittedName>
        <fullName evidence="10">FtsX-like permease family protein</fullName>
    </submittedName>
</protein>
<evidence type="ECO:0000256" key="5">
    <source>
        <dbReference type="ARBA" id="ARBA00023136"/>
    </source>
</evidence>
<dbReference type="OrthoDB" id="9780560at2"/>
<dbReference type="Proteomes" id="UP000318578">
    <property type="component" value="Unassembled WGS sequence"/>
</dbReference>
<evidence type="ECO:0000313" key="10">
    <source>
        <dbReference type="EMBL" id="TVT16889.1"/>
    </source>
</evidence>
<gene>
    <name evidence="10" type="ORF">FNH06_33525</name>
</gene>
<dbReference type="InterPro" id="IPR003838">
    <property type="entry name" value="ABC3_permease_C"/>
</dbReference>
<feature type="domain" description="ABC3 transporter permease C-terminal" evidence="8">
    <location>
        <begin position="292"/>
        <end position="403"/>
    </location>
</feature>
<reference evidence="10 11" key="1">
    <citation type="submission" date="2019-07" db="EMBL/GenBank/DDBJ databases">
        <title>New species of Amycolatopsis and Streptomyces.</title>
        <authorList>
            <person name="Duangmal K."/>
            <person name="Teo W.F.A."/>
            <person name="Lipun K."/>
        </authorList>
    </citation>
    <scope>NUCLEOTIDE SEQUENCE [LARGE SCALE GENOMIC DNA]</scope>
    <source>
        <strain evidence="10 11">JCM 30562</strain>
    </source>
</reference>
<organism evidence="10 11">
    <name type="scientific">Amycolatopsis acidiphila</name>
    <dbReference type="NCBI Taxonomy" id="715473"/>
    <lineage>
        <taxon>Bacteria</taxon>
        <taxon>Bacillati</taxon>
        <taxon>Actinomycetota</taxon>
        <taxon>Actinomycetes</taxon>
        <taxon>Pseudonocardiales</taxon>
        <taxon>Pseudonocardiaceae</taxon>
        <taxon>Amycolatopsis</taxon>
    </lineage>
</organism>
<dbReference type="RefSeq" id="WP_144644030.1">
    <property type="nucleotide sequence ID" value="NZ_BNAX01000026.1"/>
</dbReference>
<dbReference type="InterPro" id="IPR050250">
    <property type="entry name" value="Macrolide_Exporter_MacB"/>
</dbReference>
<dbReference type="GO" id="GO:0005886">
    <property type="term" value="C:plasma membrane"/>
    <property type="evidence" value="ECO:0007669"/>
    <property type="project" value="UniProtKB-SubCell"/>
</dbReference>
<evidence type="ECO:0000259" key="8">
    <source>
        <dbReference type="Pfam" id="PF02687"/>
    </source>
</evidence>
<dbReference type="GO" id="GO:0022857">
    <property type="term" value="F:transmembrane transporter activity"/>
    <property type="evidence" value="ECO:0007669"/>
    <property type="project" value="TreeGrafter"/>
</dbReference>
<dbReference type="PANTHER" id="PTHR30572">
    <property type="entry name" value="MEMBRANE COMPONENT OF TRANSPORTER-RELATED"/>
    <property type="match status" value="1"/>
</dbReference>
<evidence type="ECO:0000256" key="4">
    <source>
        <dbReference type="ARBA" id="ARBA00022989"/>
    </source>
</evidence>
<evidence type="ECO:0000256" key="2">
    <source>
        <dbReference type="ARBA" id="ARBA00022475"/>
    </source>
</evidence>
<feature type="domain" description="MacB-like periplasmic core" evidence="9">
    <location>
        <begin position="21"/>
        <end position="249"/>
    </location>
</feature>
<keyword evidence="3 7" id="KW-0812">Transmembrane</keyword>
<dbReference type="InterPro" id="IPR025857">
    <property type="entry name" value="MacB_PCD"/>
</dbReference>
<comment type="caution">
    <text evidence="10">The sequence shown here is derived from an EMBL/GenBank/DDBJ whole genome shotgun (WGS) entry which is preliminary data.</text>
</comment>